<evidence type="ECO:0000313" key="3">
    <source>
        <dbReference type="WBParaSite" id="SCUD_0000771201-mRNA-1"/>
    </source>
</evidence>
<dbReference type="EMBL" id="UZAK01032442">
    <property type="protein sequence ID" value="VDP27431.1"/>
    <property type="molecule type" value="Genomic_DNA"/>
</dbReference>
<dbReference type="Proteomes" id="UP000279833">
    <property type="component" value="Unassembled WGS sequence"/>
</dbReference>
<keyword evidence="2" id="KW-1185">Reference proteome</keyword>
<dbReference type="AlphaFoldDB" id="A0A183JYA9"/>
<organism evidence="3">
    <name type="scientific">Schistosoma curassoni</name>
    <dbReference type="NCBI Taxonomy" id="6186"/>
    <lineage>
        <taxon>Eukaryota</taxon>
        <taxon>Metazoa</taxon>
        <taxon>Spiralia</taxon>
        <taxon>Lophotrochozoa</taxon>
        <taxon>Platyhelminthes</taxon>
        <taxon>Trematoda</taxon>
        <taxon>Digenea</taxon>
        <taxon>Strigeidida</taxon>
        <taxon>Schistosomatoidea</taxon>
        <taxon>Schistosomatidae</taxon>
        <taxon>Schistosoma</taxon>
    </lineage>
</organism>
<name>A0A183JYA9_9TREM</name>
<proteinExistence type="predicted"/>
<evidence type="ECO:0000313" key="1">
    <source>
        <dbReference type="EMBL" id="VDP27431.1"/>
    </source>
</evidence>
<sequence>MLPSHKEGYGYKSLTLKKCTPRLIPRIPVSGGKVSTSTELTRKLPTKRSCMTNFKKLSLGHCGHTLRSLRPPLIHFPFQVPPEEPFYGVGNREVIIALIPLTALKTTVFIITLPIN</sequence>
<reference evidence="1 2" key="2">
    <citation type="submission" date="2018-11" db="EMBL/GenBank/DDBJ databases">
        <authorList>
            <consortium name="Pathogen Informatics"/>
        </authorList>
    </citation>
    <scope>NUCLEOTIDE SEQUENCE [LARGE SCALE GENOMIC DNA]</scope>
    <source>
        <strain evidence="1">Dakar</strain>
        <strain evidence="2">Dakar, Senegal</strain>
    </source>
</reference>
<evidence type="ECO:0000313" key="2">
    <source>
        <dbReference type="Proteomes" id="UP000279833"/>
    </source>
</evidence>
<dbReference type="WBParaSite" id="SCUD_0000771201-mRNA-1">
    <property type="protein sequence ID" value="SCUD_0000771201-mRNA-1"/>
    <property type="gene ID" value="SCUD_0000771201"/>
</dbReference>
<accession>A0A183JYA9</accession>
<protein>
    <submittedName>
        <fullName evidence="3">Ovule protein</fullName>
    </submittedName>
</protein>
<reference evidence="3" key="1">
    <citation type="submission" date="2016-06" db="UniProtKB">
        <authorList>
            <consortium name="WormBaseParasite"/>
        </authorList>
    </citation>
    <scope>IDENTIFICATION</scope>
</reference>
<gene>
    <name evidence="1" type="ORF">SCUD_LOCUS7712</name>
</gene>